<evidence type="ECO:0000313" key="6">
    <source>
        <dbReference type="EMBL" id="MDX8335878.1"/>
    </source>
</evidence>
<gene>
    <name evidence="6" type="ORF">RFV38_05110</name>
</gene>
<dbReference type="EMBL" id="JAVIKH010000005">
    <property type="protein sequence ID" value="MDX8335878.1"/>
    <property type="molecule type" value="Genomic_DNA"/>
</dbReference>
<dbReference type="GO" id="GO:0005524">
    <property type="term" value="F:ATP binding"/>
    <property type="evidence" value="ECO:0007669"/>
    <property type="project" value="UniProtKB-KW"/>
</dbReference>
<dbReference type="Pfam" id="PF00005">
    <property type="entry name" value="ABC_tran"/>
    <property type="match status" value="1"/>
</dbReference>
<evidence type="ECO:0000259" key="5">
    <source>
        <dbReference type="PROSITE" id="PS50893"/>
    </source>
</evidence>
<dbReference type="RefSeq" id="WP_320313283.1">
    <property type="nucleotide sequence ID" value="NZ_JAVIKH010000005.1"/>
</dbReference>
<evidence type="ECO:0000256" key="2">
    <source>
        <dbReference type="ARBA" id="ARBA00022448"/>
    </source>
</evidence>
<dbReference type="InterPro" id="IPR003439">
    <property type="entry name" value="ABC_transporter-like_ATP-bd"/>
</dbReference>
<comment type="similarity">
    <text evidence="1">Belongs to the ABC transporter superfamily.</text>
</comment>
<dbReference type="PANTHER" id="PTHR43166:SF4">
    <property type="entry name" value="PHOSPHONATES IMPORT ATP-BINDING PROTEIN PHNC"/>
    <property type="match status" value="1"/>
</dbReference>
<dbReference type="SMART" id="SM00382">
    <property type="entry name" value="AAA"/>
    <property type="match status" value="1"/>
</dbReference>
<evidence type="ECO:0000256" key="1">
    <source>
        <dbReference type="ARBA" id="ARBA00005417"/>
    </source>
</evidence>
<evidence type="ECO:0000256" key="3">
    <source>
        <dbReference type="ARBA" id="ARBA00022741"/>
    </source>
</evidence>
<dbReference type="SUPFAM" id="SSF52540">
    <property type="entry name" value="P-loop containing nucleoside triphosphate hydrolases"/>
    <property type="match status" value="1"/>
</dbReference>
<proteinExistence type="inferred from homology"/>
<dbReference type="PROSITE" id="PS50893">
    <property type="entry name" value="ABC_TRANSPORTER_2"/>
    <property type="match status" value="1"/>
</dbReference>
<evidence type="ECO:0000256" key="4">
    <source>
        <dbReference type="ARBA" id="ARBA00022840"/>
    </source>
</evidence>
<keyword evidence="7" id="KW-1185">Reference proteome</keyword>
<dbReference type="InterPro" id="IPR003593">
    <property type="entry name" value="AAA+_ATPase"/>
</dbReference>
<dbReference type="InterPro" id="IPR050086">
    <property type="entry name" value="MetN_ABC_transporter-like"/>
</dbReference>
<dbReference type="InterPro" id="IPR027417">
    <property type="entry name" value="P-loop_NTPase"/>
</dbReference>
<evidence type="ECO:0000313" key="7">
    <source>
        <dbReference type="Proteomes" id="UP001279681"/>
    </source>
</evidence>
<keyword evidence="2" id="KW-0813">Transport</keyword>
<reference evidence="7" key="1">
    <citation type="submission" date="2023-07" db="EMBL/GenBank/DDBJ databases">
        <authorList>
            <person name="Colorado M.A."/>
            <person name="Villamil L.M."/>
            <person name="Melo J.F."/>
            <person name="Rodriguez J.A."/>
            <person name="Ruiz R.Y."/>
        </authorList>
    </citation>
    <scope>NUCLEOTIDE SEQUENCE [LARGE SCALE GENOMIC DNA]</scope>
    <source>
        <strain evidence="7">C33</strain>
    </source>
</reference>
<name>A0ABU4W8N8_9FUSO</name>
<feature type="domain" description="ABC transporter" evidence="5">
    <location>
        <begin position="3"/>
        <end position="237"/>
    </location>
</feature>
<keyword evidence="4 6" id="KW-0067">ATP-binding</keyword>
<organism evidence="6 7">
    <name type="scientific">Candidatus Cetobacterium colombiensis</name>
    <dbReference type="NCBI Taxonomy" id="3073100"/>
    <lineage>
        <taxon>Bacteria</taxon>
        <taxon>Fusobacteriati</taxon>
        <taxon>Fusobacteriota</taxon>
        <taxon>Fusobacteriia</taxon>
        <taxon>Fusobacteriales</taxon>
        <taxon>Fusobacteriaceae</taxon>
        <taxon>Cetobacterium</taxon>
    </lineage>
</organism>
<sequence length="251" mass="28063">MEIKIENLYKKFGDQVVLNGLDLNLKSIHSIVIIGPSGGGKSTLLRILAGLEVADEGEIIVNGDKIPKEEEKLHEYRKEIGVVFQAFNLFPHLTALENIILPLEKVHKVSKKEAIERAEKLLKRFGLFEHRRKYPHQLSGGQQQRVAIVRAMALKPKFLLLDEPTSALDPALTKEILEAIVELRKDKKDMVLVTHEMRFAKGVADCVIFVSGGKIVEMGPPGIVFENPKTVELCRFLGGVDCEKRINIGNV</sequence>
<protein>
    <submittedName>
        <fullName evidence="6">Amino acid ABC transporter ATP-binding protein</fullName>
    </submittedName>
</protein>
<dbReference type="PIRSF" id="PIRSF039085">
    <property type="entry name" value="ABC_ATPase_HisP"/>
    <property type="match status" value="1"/>
</dbReference>
<comment type="caution">
    <text evidence="6">The sequence shown here is derived from an EMBL/GenBank/DDBJ whole genome shotgun (WGS) entry which is preliminary data.</text>
</comment>
<dbReference type="PANTHER" id="PTHR43166">
    <property type="entry name" value="AMINO ACID IMPORT ATP-BINDING PROTEIN"/>
    <property type="match status" value="1"/>
</dbReference>
<keyword evidence="3" id="KW-0547">Nucleotide-binding</keyword>
<dbReference type="InterPro" id="IPR017871">
    <property type="entry name" value="ABC_transporter-like_CS"/>
</dbReference>
<dbReference type="PROSITE" id="PS00211">
    <property type="entry name" value="ABC_TRANSPORTER_1"/>
    <property type="match status" value="1"/>
</dbReference>
<dbReference type="Proteomes" id="UP001279681">
    <property type="component" value="Unassembled WGS sequence"/>
</dbReference>
<accession>A0ABU4W8N8</accession>
<dbReference type="Gene3D" id="3.40.50.300">
    <property type="entry name" value="P-loop containing nucleotide triphosphate hydrolases"/>
    <property type="match status" value="1"/>
</dbReference>
<dbReference type="InterPro" id="IPR030679">
    <property type="entry name" value="ABC_ATPase_HisP-typ"/>
</dbReference>